<dbReference type="InterPro" id="IPR001040">
    <property type="entry name" value="TIF_eIF_4E"/>
</dbReference>
<organism evidence="11 12">
    <name type="scientific">Jaminaea rosea</name>
    <dbReference type="NCBI Taxonomy" id="1569628"/>
    <lineage>
        <taxon>Eukaryota</taxon>
        <taxon>Fungi</taxon>
        <taxon>Dikarya</taxon>
        <taxon>Basidiomycota</taxon>
        <taxon>Ustilaginomycotina</taxon>
        <taxon>Exobasidiomycetes</taxon>
        <taxon>Microstromatales</taxon>
        <taxon>Microstromatales incertae sedis</taxon>
        <taxon>Jaminaea</taxon>
    </lineage>
</organism>
<feature type="region of interest" description="Disordered" evidence="10">
    <location>
        <begin position="1"/>
        <end position="58"/>
    </location>
</feature>
<evidence type="ECO:0000256" key="7">
    <source>
        <dbReference type="ARBA" id="ARBA00032656"/>
    </source>
</evidence>
<name>A0A316UR09_9BASI</name>
<dbReference type="GO" id="GO:0006417">
    <property type="term" value="P:regulation of translation"/>
    <property type="evidence" value="ECO:0007669"/>
    <property type="project" value="UniProtKB-KW"/>
</dbReference>
<evidence type="ECO:0000313" key="11">
    <source>
        <dbReference type="EMBL" id="PWN27414.1"/>
    </source>
</evidence>
<protein>
    <recommendedName>
        <fullName evidence="8">Eukaryotic translation initiation factor 4E</fullName>
    </recommendedName>
    <alternativeName>
        <fullName evidence="7">eIF-4F 25 kDa subunit</fullName>
    </alternativeName>
    <alternativeName>
        <fullName evidence="6">mRNA cap-binding protein</fullName>
    </alternativeName>
</protein>
<evidence type="ECO:0000256" key="10">
    <source>
        <dbReference type="SAM" id="MobiDB-lite"/>
    </source>
</evidence>
<evidence type="ECO:0000256" key="2">
    <source>
        <dbReference type="ARBA" id="ARBA00022540"/>
    </source>
</evidence>
<evidence type="ECO:0000313" key="12">
    <source>
        <dbReference type="Proteomes" id="UP000245884"/>
    </source>
</evidence>
<dbReference type="EMBL" id="KZ819668">
    <property type="protein sequence ID" value="PWN27414.1"/>
    <property type="molecule type" value="Genomic_DNA"/>
</dbReference>
<gene>
    <name evidence="11" type="ORF">BDZ90DRAFT_232388</name>
</gene>
<dbReference type="GO" id="GO:0016281">
    <property type="term" value="C:eukaryotic translation initiation factor 4F complex"/>
    <property type="evidence" value="ECO:0007669"/>
    <property type="project" value="TreeGrafter"/>
</dbReference>
<evidence type="ECO:0000256" key="6">
    <source>
        <dbReference type="ARBA" id="ARBA00030245"/>
    </source>
</evidence>
<dbReference type="FunFam" id="3.30.760.10:FF:000011">
    <property type="entry name" value="Eukaryotic translation initiation factor 4E"/>
    <property type="match status" value="1"/>
</dbReference>
<dbReference type="PANTHER" id="PTHR11960:SF8">
    <property type="entry name" value="EUKARYOTIC TRANSLATION INITIATION FACTOR 4E1-RELATED"/>
    <property type="match status" value="1"/>
</dbReference>
<dbReference type="GeneID" id="37028058"/>
<proteinExistence type="inferred from homology"/>
<comment type="similarity">
    <text evidence="1 9">Belongs to the eukaryotic initiation factor 4E family.</text>
</comment>
<dbReference type="GO" id="GO:0003743">
    <property type="term" value="F:translation initiation factor activity"/>
    <property type="evidence" value="ECO:0007669"/>
    <property type="project" value="UniProtKB-KW"/>
</dbReference>
<reference evidence="11 12" key="1">
    <citation type="journal article" date="2018" name="Mol. Biol. Evol.">
        <title>Broad Genomic Sampling Reveals a Smut Pathogenic Ancestry of the Fungal Clade Ustilaginomycotina.</title>
        <authorList>
            <person name="Kijpornyongpan T."/>
            <person name="Mondo S.J."/>
            <person name="Barry K."/>
            <person name="Sandor L."/>
            <person name="Lee J."/>
            <person name="Lipzen A."/>
            <person name="Pangilinan J."/>
            <person name="LaButti K."/>
            <person name="Hainaut M."/>
            <person name="Henrissat B."/>
            <person name="Grigoriev I.V."/>
            <person name="Spatafora J.W."/>
            <person name="Aime M.C."/>
        </authorList>
    </citation>
    <scope>NUCLEOTIDE SEQUENCE [LARGE SCALE GENOMIC DNA]</scope>
    <source>
        <strain evidence="11 12">MCA 5214</strain>
    </source>
</reference>
<evidence type="ECO:0000256" key="8">
    <source>
        <dbReference type="ARBA" id="ARBA00039255"/>
    </source>
</evidence>
<accession>A0A316UR09</accession>
<keyword evidence="2 9" id="KW-0396">Initiation factor</keyword>
<dbReference type="Gene3D" id="3.30.760.10">
    <property type="entry name" value="RNA Cap, Translation Initiation Factor Eif4e"/>
    <property type="match status" value="1"/>
</dbReference>
<dbReference type="Proteomes" id="UP000245884">
    <property type="component" value="Unassembled WGS sequence"/>
</dbReference>
<evidence type="ECO:0000256" key="3">
    <source>
        <dbReference type="ARBA" id="ARBA00022845"/>
    </source>
</evidence>
<keyword evidence="3" id="KW-0810">Translation regulation</keyword>
<dbReference type="GO" id="GO:0000340">
    <property type="term" value="F:RNA 7-methylguanosine cap binding"/>
    <property type="evidence" value="ECO:0007669"/>
    <property type="project" value="TreeGrafter"/>
</dbReference>
<keyword evidence="4 9" id="KW-0694">RNA-binding</keyword>
<feature type="compositionally biased region" description="Low complexity" evidence="10">
    <location>
        <begin position="1"/>
        <end position="20"/>
    </location>
</feature>
<dbReference type="InterPro" id="IPR023398">
    <property type="entry name" value="TIF_eIF4e-like"/>
</dbReference>
<keyword evidence="12" id="KW-1185">Reference proteome</keyword>
<keyword evidence="5 9" id="KW-0648">Protein biosynthesis</keyword>
<feature type="compositionally biased region" description="Low complexity" evidence="10">
    <location>
        <begin position="27"/>
        <end position="53"/>
    </location>
</feature>
<dbReference type="PANTHER" id="PTHR11960">
    <property type="entry name" value="EUKARYOTIC TRANSLATION INITIATION FACTOR 4E RELATED"/>
    <property type="match status" value="1"/>
</dbReference>
<evidence type="ECO:0000256" key="5">
    <source>
        <dbReference type="ARBA" id="ARBA00022917"/>
    </source>
</evidence>
<evidence type="ECO:0000256" key="9">
    <source>
        <dbReference type="RuleBase" id="RU004374"/>
    </source>
</evidence>
<dbReference type="AlphaFoldDB" id="A0A316UR09"/>
<dbReference type="Pfam" id="PF01652">
    <property type="entry name" value="IF4E"/>
    <property type="match status" value="1"/>
</dbReference>
<evidence type="ECO:0000256" key="1">
    <source>
        <dbReference type="ARBA" id="ARBA00009860"/>
    </source>
</evidence>
<dbReference type="RefSeq" id="XP_025362026.1">
    <property type="nucleotide sequence ID" value="XM_025506235.1"/>
</dbReference>
<dbReference type="STRING" id="1569628.A0A316UR09"/>
<evidence type="ECO:0000256" key="4">
    <source>
        <dbReference type="ARBA" id="ARBA00022884"/>
    </source>
</evidence>
<dbReference type="OrthoDB" id="590761at2759"/>
<sequence length="292" mass="31640">MSTTALPSQPAAASKAALDAAIKDSEASSSSSQTADSANAAASTEPSSSNGAADADDSLAADESVRTVFDDKEDFNVKHPLFNVWTLWFDNPSHKAASGKGGKDSWGEDLNKVVTLDSVEEFWGLYNNIIPPSELPQKANYYLFKEGIKPAWEDPANANGGKWSIQLPRDKSRASIDQLWLYTMLSAIGETLEAPTSSPETQTELVTGVIMSARANFYRIAIWTRKSDDAASTSGPSEASDVMERIMGIGRKFKTEILGYDINQKLGSGLMSDVEYQSHTESEKKKGRKIVL</sequence>
<dbReference type="SUPFAM" id="SSF55418">
    <property type="entry name" value="eIF4e-like"/>
    <property type="match status" value="1"/>
</dbReference>